<dbReference type="AlphaFoldDB" id="A0A8S1SM52"/>
<evidence type="ECO:0000313" key="4">
    <source>
        <dbReference type="EMBL" id="CAD8139564.1"/>
    </source>
</evidence>
<dbReference type="Pfam" id="PF13912">
    <property type="entry name" value="zf-C2H2_6"/>
    <property type="match status" value="1"/>
</dbReference>
<evidence type="ECO:0000313" key="3">
    <source>
        <dbReference type="EMBL" id="CAD8139560.1"/>
    </source>
</evidence>
<protein>
    <recommendedName>
        <fullName evidence="2">C2H2-type domain-containing protein</fullName>
    </recommendedName>
</protein>
<evidence type="ECO:0000256" key="1">
    <source>
        <dbReference type="PROSITE-ProRule" id="PRU00042"/>
    </source>
</evidence>
<organism evidence="4 5">
    <name type="scientific">Paramecium octaurelia</name>
    <dbReference type="NCBI Taxonomy" id="43137"/>
    <lineage>
        <taxon>Eukaryota</taxon>
        <taxon>Sar</taxon>
        <taxon>Alveolata</taxon>
        <taxon>Ciliophora</taxon>
        <taxon>Intramacronucleata</taxon>
        <taxon>Oligohymenophorea</taxon>
        <taxon>Peniculida</taxon>
        <taxon>Parameciidae</taxon>
        <taxon>Paramecium</taxon>
    </lineage>
</organism>
<evidence type="ECO:0000313" key="5">
    <source>
        <dbReference type="Proteomes" id="UP000683925"/>
    </source>
</evidence>
<dbReference type="PROSITE" id="PS00028">
    <property type="entry name" value="ZINC_FINGER_C2H2_1"/>
    <property type="match status" value="1"/>
</dbReference>
<dbReference type="EMBL" id="CAJJDP010000009">
    <property type="protein sequence ID" value="CAD8139564.1"/>
    <property type="molecule type" value="Genomic_DNA"/>
</dbReference>
<name>A0A8S1SM52_PAROT</name>
<dbReference type="Proteomes" id="UP000683925">
    <property type="component" value="Unassembled WGS sequence"/>
</dbReference>
<accession>A0A8S1SM52</accession>
<dbReference type="InterPro" id="IPR013087">
    <property type="entry name" value="Znf_C2H2_type"/>
</dbReference>
<gene>
    <name evidence="3" type="ORF">POCTA_138.1.T0100489</name>
    <name evidence="4" type="ORF">POCTA_138.1.T0100491</name>
</gene>
<reference evidence="4" key="1">
    <citation type="submission" date="2021-01" db="EMBL/GenBank/DDBJ databases">
        <authorList>
            <consortium name="Genoscope - CEA"/>
            <person name="William W."/>
        </authorList>
    </citation>
    <scope>NUCLEOTIDE SEQUENCE</scope>
</reference>
<keyword evidence="1" id="KW-0479">Metal-binding</keyword>
<dbReference type="EMBL" id="CAJJDP010000009">
    <property type="protein sequence ID" value="CAD8139560.1"/>
    <property type="molecule type" value="Genomic_DNA"/>
</dbReference>
<dbReference type="GO" id="GO:0008270">
    <property type="term" value="F:zinc ion binding"/>
    <property type="evidence" value="ECO:0007669"/>
    <property type="project" value="UniProtKB-KW"/>
</dbReference>
<feature type="domain" description="C2H2-type" evidence="2">
    <location>
        <begin position="102"/>
        <end position="130"/>
    </location>
</feature>
<comment type="caution">
    <text evidence="4">The sequence shown here is derived from an EMBL/GenBank/DDBJ whole genome shotgun (WGS) entry which is preliminary data.</text>
</comment>
<keyword evidence="1" id="KW-0862">Zinc</keyword>
<evidence type="ECO:0000259" key="2">
    <source>
        <dbReference type="PROSITE" id="PS50157"/>
    </source>
</evidence>
<dbReference type="OMA" id="GTHTSKM"/>
<dbReference type="OrthoDB" id="296639at2759"/>
<keyword evidence="5" id="KW-1185">Reference proteome</keyword>
<dbReference type="PROSITE" id="PS50157">
    <property type="entry name" value="ZINC_FINGER_C2H2_2"/>
    <property type="match status" value="1"/>
</dbReference>
<sequence>MKEIPHSENKQIPLWLIKSLQLMELLKMLREEVNSYDEQSRLTSKPKGNVNQILDDFIEQCFDNASNDINSPFSSFLEQTDQDHYITKRGNGCSFQNGLKVFKCKECSEDFSTPQRLGNHTSKRHLSIERKKKQIKKN</sequence>
<keyword evidence="1" id="KW-0863">Zinc-finger</keyword>
<proteinExistence type="predicted"/>